<comment type="caution">
    <text evidence="1">The sequence shown here is derived from an EMBL/GenBank/DDBJ whole genome shotgun (WGS) entry which is preliminary data.</text>
</comment>
<dbReference type="Proteomes" id="UP000782312">
    <property type="component" value="Unassembled WGS sequence"/>
</dbReference>
<dbReference type="AlphaFoldDB" id="A0A932MP52"/>
<proteinExistence type="predicted"/>
<dbReference type="InterPro" id="IPR007332">
    <property type="entry name" value="DUF411"/>
</dbReference>
<accession>A0A932MP52</accession>
<reference evidence="1" key="1">
    <citation type="submission" date="2020-07" db="EMBL/GenBank/DDBJ databases">
        <title>Huge and variable diversity of episymbiotic CPR bacteria and DPANN archaea in groundwater ecosystems.</title>
        <authorList>
            <person name="He C.Y."/>
            <person name="Keren R."/>
            <person name="Whittaker M."/>
            <person name="Farag I.F."/>
            <person name="Doudna J."/>
            <person name="Cate J.H.D."/>
            <person name="Banfield J.F."/>
        </authorList>
    </citation>
    <scope>NUCLEOTIDE SEQUENCE</scope>
    <source>
        <strain evidence="1">NC_groundwater_763_Ag_S-0.2um_68_21</strain>
    </source>
</reference>
<name>A0A932MP52_UNCTE</name>
<organism evidence="1 2">
    <name type="scientific">Tectimicrobiota bacterium</name>
    <dbReference type="NCBI Taxonomy" id="2528274"/>
    <lineage>
        <taxon>Bacteria</taxon>
        <taxon>Pseudomonadati</taxon>
        <taxon>Nitrospinota/Tectimicrobiota group</taxon>
        <taxon>Candidatus Tectimicrobiota</taxon>
    </lineage>
</organism>
<evidence type="ECO:0000313" key="2">
    <source>
        <dbReference type="Proteomes" id="UP000782312"/>
    </source>
</evidence>
<evidence type="ECO:0008006" key="3">
    <source>
        <dbReference type="Google" id="ProtNLM"/>
    </source>
</evidence>
<dbReference type="EMBL" id="JACPUR010000040">
    <property type="protein sequence ID" value="MBI3129385.1"/>
    <property type="molecule type" value="Genomic_DNA"/>
</dbReference>
<sequence>MVHLRSAGFKVDARNVSSISLETAKDENGVPPGLRTCHTARVGDYVIEGHVPAEVIHRLLREKPDVKGIGVPGMPVGSPGMEGPGARLYTVYSYDRDGRTRVYQQVNP</sequence>
<gene>
    <name evidence="1" type="ORF">HYZ11_17380</name>
</gene>
<protein>
    <recommendedName>
        <fullName evidence="3">CopG family transcriptional regulator</fullName>
    </recommendedName>
</protein>
<evidence type="ECO:0000313" key="1">
    <source>
        <dbReference type="EMBL" id="MBI3129385.1"/>
    </source>
</evidence>
<dbReference type="Pfam" id="PF04214">
    <property type="entry name" value="DUF411"/>
    <property type="match status" value="1"/>
</dbReference>